<sequence>MTDNNGTEEINTQSKQIEEFKVDLNYNSQMGQLAIWMPEGEHEMRVIAKDKDKGFECVFVEMHHNVEEGREAYENLDGTQKIKDLFARTGFGKICK</sequence>
<dbReference type="EMBL" id="CP000300">
    <property type="protein sequence ID" value="ABE51526.1"/>
    <property type="molecule type" value="Genomic_DNA"/>
</dbReference>
<dbReference type="Proteomes" id="UP000001979">
    <property type="component" value="Chromosome"/>
</dbReference>
<dbReference type="KEGG" id="mbu:Mbur_0551"/>
<evidence type="ECO:0000313" key="1">
    <source>
        <dbReference type="EMBL" id="ABE51526.1"/>
    </source>
</evidence>
<gene>
    <name evidence="1" type="ordered locus">Mbur_0551</name>
</gene>
<protein>
    <submittedName>
        <fullName evidence="1">Uncharacterized protein</fullName>
    </submittedName>
</protein>
<accession>Q12YF0</accession>
<name>Q12YF0_METBU</name>
<dbReference type="STRING" id="259564.Mbur_0551"/>
<dbReference type="HOGENOM" id="CLU_2476047_0_0_2"/>
<dbReference type="AlphaFoldDB" id="Q12YF0"/>
<organism evidence="1 2">
    <name type="scientific">Methanococcoides burtonii (strain DSM 6242 / NBRC 107633 / OCM 468 / ACE-M)</name>
    <dbReference type="NCBI Taxonomy" id="259564"/>
    <lineage>
        <taxon>Archaea</taxon>
        <taxon>Methanobacteriati</taxon>
        <taxon>Methanobacteriota</taxon>
        <taxon>Stenosarchaea group</taxon>
        <taxon>Methanomicrobia</taxon>
        <taxon>Methanosarcinales</taxon>
        <taxon>Methanosarcinaceae</taxon>
        <taxon>Methanococcoides</taxon>
    </lineage>
</organism>
<dbReference type="OrthoDB" id="140137at2157"/>
<dbReference type="RefSeq" id="WP_011498688.1">
    <property type="nucleotide sequence ID" value="NC_007955.1"/>
</dbReference>
<evidence type="ECO:0000313" key="2">
    <source>
        <dbReference type="Proteomes" id="UP000001979"/>
    </source>
</evidence>
<proteinExistence type="predicted"/>
<dbReference type="GeneID" id="3996982"/>
<reference evidence="2" key="1">
    <citation type="journal article" date="2009" name="ISME J.">
        <title>The genome sequence of the psychrophilic archaeon, Methanococcoides burtonii: the role of genome evolution in cold adaptation.</title>
        <authorList>
            <person name="Allen M.A."/>
            <person name="Lauro F.M."/>
            <person name="Williams T.J."/>
            <person name="Burg D."/>
            <person name="Siddiqui K.S."/>
            <person name="De Francisci D."/>
            <person name="Chong K.W."/>
            <person name="Pilak O."/>
            <person name="Chew H.H."/>
            <person name="De Maere M.Z."/>
            <person name="Ting L."/>
            <person name="Katrib M."/>
            <person name="Ng C."/>
            <person name="Sowers K.R."/>
            <person name="Galperin M.Y."/>
            <person name="Anderson I.J."/>
            <person name="Ivanova N."/>
            <person name="Dalin E."/>
            <person name="Martinez M."/>
            <person name="Lapidus A."/>
            <person name="Hauser L."/>
            <person name="Land M."/>
            <person name="Thomas T."/>
            <person name="Cavicchioli R."/>
        </authorList>
    </citation>
    <scope>NUCLEOTIDE SEQUENCE [LARGE SCALE GENOMIC DNA]</scope>
    <source>
        <strain evidence="2">DSM 6242 / NBRC 107633 / OCM 468 / ACE-M</strain>
    </source>
</reference>
<keyword evidence="2" id="KW-1185">Reference proteome</keyword>